<dbReference type="PANTHER" id="PTHR10026">
    <property type="entry name" value="CYCLIN"/>
    <property type="match status" value="1"/>
</dbReference>
<dbReference type="Gene3D" id="1.10.472.10">
    <property type="entry name" value="Cyclin-like"/>
    <property type="match status" value="1"/>
</dbReference>
<feature type="compositionally biased region" description="Basic residues" evidence="2">
    <location>
        <begin position="637"/>
        <end position="653"/>
    </location>
</feature>
<feature type="compositionally biased region" description="Polar residues" evidence="2">
    <location>
        <begin position="23"/>
        <end position="32"/>
    </location>
</feature>
<dbReference type="InterPro" id="IPR043198">
    <property type="entry name" value="Cyclin/Ssn8"/>
</dbReference>
<proteinExistence type="predicted"/>
<reference evidence="4 5" key="1">
    <citation type="journal article" date="2024" name="Front Chem Biol">
        <title>Unveiling the potential of Daldinia eschscholtzii MFLUCC 19-0629 through bioactivity and bioinformatics studies for enhanced sustainable agriculture production.</title>
        <authorList>
            <person name="Brooks S."/>
            <person name="Weaver J.A."/>
            <person name="Klomchit A."/>
            <person name="Alharthi S.A."/>
            <person name="Onlamun T."/>
            <person name="Nurani R."/>
            <person name="Vong T.K."/>
            <person name="Alberti F."/>
            <person name="Greco C."/>
        </authorList>
    </citation>
    <scope>NUCLEOTIDE SEQUENCE [LARGE SCALE GENOMIC DNA]</scope>
    <source>
        <strain evidence="4">MFLUCC 19-0629</strain>
    </source>
</reference>
<feature type="region of interest" description="Disordered" evidence="2">
    <location>
        <begin position="554"/>
        <end position="587"/>
    </location>
</feature>
<dbReference type="SUPFAM" id="SSF47954">
    <property type="entry name" value="Cyclin-like"/>
    <property type="match status" value="2"/>
</dbReference>
<feature type="compositionally biased region" description="Acidic residues" evidence="2">
    <location>
        <begin position="610"/>
        <end position="622"/>
    </location>
</feature>
<dbReference type="GO" id="GO:0016538">
    <property type="term" value="F:cyclin-dependent protein serine/threonine kinase regulator activity"/>
    <property type="evidence" value="ECO:0007669"/>
    <property type="project" value="InterPro"/>
</dbReference>
<gene>
    <name evidence="4" type="ORF">Daesc_000354</name>
</gene>
<feature type="region of interest" description="Disordered" evidence="2">
    <location>
        <begin position="610"/>
        <end position="677"/>
    </location>
</feature>
<evidence type="ECO:0000313" key="5">
    <source>
        <dbReference type="Proteomes" id="UP001369815"/>
    </source>
</evidence>
<comment type="caution">
    <text evidence="4">The sequence shown here is derived from an EMBL/GenBank/DDBJ whole genome shotgun (WGS) entry which is preliminary data.</text>
</comment>
<feature type="compositionally biased region" description="Basic residues" evidence="2">
    <location>
        <begin position="664"/>
        <end position="677"/>
    </location>
</feature>
<evidence type="ECO:0000313" key="4">
    <source>
        <dbReference type="EMBL" id="KAK6957567.1"/>
    </source>
</evidence>
<feature type="region of interest" description="Disordered" evidence="2">
    <location>
        <begin position="1"/>
        <end position="63"/>
    </location>
</feature>
<evidence type="ECO:0000256" key="2">
    <source>
        <dbReference type="SAM" id="MobiDB-lite"/>
    </source>
</evidence>
<feature type="compositionally biased region" description="Acidic residues" evidence="2">
    <location>
        <begin position="170"/>
        <end position="189"/>
    </location>
</feature>
<dbReference type="InterPro" id="IPR006671">
    <property type="entry name" value="Cyclin_N"/>
</dbReference>
<dbReference type="GO" id="GO:0006357">
    <property type="term" value="P:regulation of transcription by RNA polymerase II"/>
    <property type="evidence" value="ECO:0007669"/>
    <property type="project" value="InterPro"/>
</dbReference>
<dbReference type="AlphaFoldDB" id="A0AAX6MYT8"/>
<feature type="compositionally biased region" description="Basic and acidic residues" evidence="2">
    <location>
        <begin position="623"/>
        <end position="635"/>
    </location>
</feature>
<feature type="region of interest" description="Disordered" evidence="2">
    <location>
        <begin position="142"/>
        <end position="193"/>
    </location>
</feature>
<feature type="compositionally biased region" description="Polar residues" evidence="2">
    <location>
        <begin position="47"/>
        <end position="63"/>
    </location>
</feature>
<feature type="region of interest" description="Disordered" evidence="2">
    <location>
        <begin position="220"/>
        <end position="241"/>
    </location>
</feature>
<dbReference type="Proteomes" id="UP001369815">
    <property type="component" value="Unassembled WGS sequence"/>
</dbReference>
<protein>
    <recommendedName>
        <fullName evidence="1">RNA polymerase II holoenzyme cyclin-like subunit</fullName>
    </recommendedName>
</protein>
<feature type="compositionally biased region" description="Polar residues" evidence="2">
    <location>
        <begin position="557"/>
        <end position="575"/>
    </location>
</feature>
<dbReference type="Pfam" id="PF00134">
    <property type="entry name" value="Cyclin_N"/>
    <property type="match status" value="1"/>
</dbReference>
<feature type="domain" description="Cyclin N-terminal" evidence="3">
    <location>
        <begin position="296"/>
        <end position="407"/>
    </location>
</feature>
<keyword evidence="5" id="KW-1185">Reference proteome</keyword>
<evidence type="ECO:0000256" key="1">
    <source>
        <dbReference type="ARBA" id="ARBA00014912"/>
    </source>
</evidence>
<name>A0AAX6MYT8_9PEZI</name>
<dbReference type="EMBL" id="JBANMG010000001">
    <property type="protein sequence ID" value="KAK6957567.1"/>
    <property type="molecule type" value="Genomic_DNA"/>
</dbReference>
<accession>A0AAX6MYT8</accession>
<feature type="compositionally biased region" description="Polar residues" evidence="2">
    <location>
        <begin position="223"/>
        <end position="240"/>
    </location>
</feature>
<sequence length="677" mass="75385">MMEPITDMSKSANGNKVRAASPGSAQTESALPTTPLRGRSTIRAHRNNSTADRSQGPHSSFSYRRNAIGSISPLQHRPQFNYAYSPQAATATTTYSSWNLSEYSSPSYADFEVDVLNSPSLPKNFVPSAALAKNLNRSITLSREGDQNDPFVSPKPCGFSHVVDRREDPFGDSDDPDDLYSSDNSEDSDVTITPSSYAASVSSRTRNYWGQHRALVFNGLGGSESTDNSKSAKASGSNTAEKMAPNHVAKNGTTDSRVVIAGPHLGTIKVGHQYICECHIRRMFAEKRLDAAREANYRLQGVQVIESTREALLLPVKTYNAACTFYHRFRLEHPTQDYNYTDAALASLFVACKVEDTLKKSREVLCAHHNLKNSDHPITQDDKIFDQPSKVIIGIERYMVEAINFDFRVRYPQKILAKIVKKVLGNSADLASFFPTAMKMSIDLYKTYAPLKHGSFTCALVVARLTAMITGRFVDEFQRLDPLDWHTDEQCVAEVMLDLLDLYTQHGKVTKVGPMFDLQVFIDTQISVNQFVERAGLSRYVNQCKDCESVVFPPTPSTGSPMSLSTPSAAGTSTVKRGPKGPDGGTTRFIFEADEAVREKKVYDEYTKDEWEEWEEEVEEPIPDPREDRRHEPRGPRGPRGHGHGPGHGRGHGRGGFDPGWTPRNRHDRRRRGGGFY</sequence>
<dbReference type="InterPro" id="IPR036915">
    <property type="entry name" value="Cyclin-like_sf"/>
</dbReference>
<organism evidence="4 5">
    <name type="scientific">Daldinia eschscholtzii</name>
    <dbReference type="NCBI Taxonomy" id="292717"/>
    <lineage>
        <taxon>Eukaryota</taxon>
        <taxon>Fungi</taxon>
        <taxon>Dikarya</taxon>
        <taxon>Ascomycota</taxon>
        <taxon>Pezizomycotina</taxon>
        <taxon>Sordariomycetes</taxon>
        <taxon>Xylariomycetidae</taxon>
        <taxon>Xylariales</taxon>
        <taxon>Hypoxylaceae</taxon>
        <taxon>Daldinia</taxon>
    </lineage>
</organism>
<evidence type="ECO:0000259" key="3">
    <source>
        <dbReference type="Pfam" id="PF00134"/>
    </source>
</evidence>